<name>A0A1G7MG85_9SPHI</name>
<dbReference type="EMBL" id="FNAI01000021">
    <property type="protein sequence ID" value="SDF60656.1"/>
    <property type="molecule type" value="Genomic_DNA"/>
</dbReference>
<evidence type="ECO:0000259" key="3">
    <source>
        <dbReference type="PROSITE" id="PS51462"/>
    </source>
</evidence>
<evidence type="ECO:0000313" key="5">
    <source>
        <dbReference type="Proteomes" id="UP000199072"/>
    </source>
</evidence>
<dbReference type="InterPro" id="IPR059176">
    <property type="entry name" value="UDP-X_N"/>
</dbReference>
<dbReference type="Proteomes" id="UP000199072">
    <property type="component" value="Unassembled WGS sequence"/>
</dbReference>
<dbReference type="GO" id="GO:0016787">
    <property type="term" value="F:hydrolase activity"/>
    <property type="evidence" value="ECO:0007669"/>
    <property type="project" value="UniProtKB-KW"/>
</dbReference>
<proteinExistence type="predicted"/>
<evidence type="ECO:0000313" key="4">
    <source>
        <dbReference type="EMBL" id="SDF60656.1"/>
    </source>
</evidence>
<dbReference type="Gene3D" id="6.10.250.1120">
    <property type="match status" value="1"/>
</dbReference>
<keyword evidence="5" id="KW-1185">Reference proteome</keyword>
<evidence type="ECO:0000256" key="1">
    <source>
        <dbReference type="ARBA" id="ARBA00001946"/>
    </source>
</evidence>
<protein>
    <submittedName>
        <fullName evidence="4">ADP-ribose pyrophosphatase YjhB, NUDIX family</fullName>
    </submittedName>
</protein>
<dbReference type="InterPro" id="IPR000086">
    <property type="entry name" value="NUDIX_hydrolase_dom"/>
</dbReference>
<organism evidence="4 5">
    <name type="scientific">Mucilaginibacter pineti</name>
    <dbReference type="NCBI Taxonomy" id="1391627"/>
    <lineage>
        <taxon>Bacteria</taxon>
        <taxon>Pseudomonadati</taxon>
        <taxon>Bacteroidota</taxon>
        <taxon>Sphingobacteriia</taxon>
        <taxon>Sphingobacteriales</taxon>
        <taxon>Sphingobacteriaceae</taxon>
        <taxon>Mucilaginibacter</taxon>
    </lineage>
</organism>
<dbReference type="OrthoDB" id="9804442at2"/>
<dbReference type="Gene3D" id="3.90.79.10">
    <property type="entry name" value="Nucleoside Triphosphate Pyrophosphohydrolase"/>
    <property type="match status" value="1"/>
</dbReference>
<dbReference type="PROSITE" id="PS51462">
    <property type="entry name" value="NUDIX"/>
    <property type="match status" value="1"/>
</dbReference>
<evidence type="ECO:0000256" key="2">
    <source>
        <dbReference type="ARBA" id="ARBA00022801"/>
    </source>
</evidence>
<dbReference type="AlphaFoldDB" id="A0A1G7MG85"/>
<dbReference type="InterPro" id="IPR015797">
    <property type="entry name" value="NUDIX_hydrolase-like_dom_sf"/>
</dbReference>
<reference evidence="4 5" key="1">
    <citation type="submission" date="2016-10" db="EMBL/GenBank/DDBJ databases">
        <authorList>
            <person name="de Groot N.N."/>
        </authorList>
    </citation>
    <scope>NUCLEOTIDE SEQUENCE [LARGE SCALE GENOMIC DNA]</scope>
    <source>
        <strain evidence="4 5">47C3B</strain>
    </source>
</reference>
<dbReference type="Pfam" id="PF12535">
    <property type="entry name" value="Nudix_N"/>
    <property type="match status" value="1"/>
</dbReference>
<feature type="domain" description="Nudix hydrolase" evidence="3">
    <location>
        <begin position="68"/>
        <end position="199"/>
    </location>
</feature>
<dbReference type="SUPFAM" id="SSF55811">
    <property type="entry name" value="Nudix"/>
    <property type="match status" value="1"/>
</dbReference>
<comment type="cofactor">
    <cofactor evidence="1">
        <name>Mg(2+)</name>
        <dbReference type="ChEBI" id="CHEBI:18420"/>
    </cofactor>
</comment>
<dbReference type="PANTHER" id="PTHR43046:SF16">
    <property type="entry name" value="ADP-RIBOSE PYROPHOSPHATASE YJHB-RELATED"/>
    <property type="match status" value="1"/>
</dbReference>
<gene>
    <name evidence="4" type="ORF">SAMN05216464_12173</name>
</gene>
<accession>A0A1G7MG85</accession>
<dbReference type="STRING" id="1391627.SAMN05216464_12173"/>
<dbReference type="Pfam" id="PF00293">
    <property type="entry name" value="NUDIX"/>
    <property type="match status" value="1"/>
</dbReference>
<sequence>MNNNELLTLITRLRSVADIGLLYAKNEYDIERYTELQQIGNEMLDKVTGWGADAIKFNFPIAADYPTAKVDVRGIVLSADNKVLLAKESADGRWSLPGGWADVGYSPSEVIIKEFQEETGLDVVPETLLAVFDKKMHPHPAQPWYVYKMIFHCRAASLILNKGFDVLDVQYFDVDNLPEISEDRILKSQIITLCQKIIAGDKSTLFD</sequence>
<dbReference type="RefSeq" id="WP_091156548.1">
    <property type="nucleotide sequence ID" value="NZ_FNAI01000021.1"/>
</dbReference>
<keyword evidence="2" id="KW-0378">Hydrolase</keyword>
<dbReference type="PANTHER" id="PTHR43046">
    <property type="entry name" value="GDP-MANNOSE MANNOSYL HYDROLASE"/>
    <property type="match status" value="1"/>
</dbReference>